<name>A0ACC3AVB8_9EURO</name>
<gene>
    <name evidence="1" type="ORF">N8T08_008842</name>
</gene>
<keyword evidence="2" id="KW-1185">Reference proteome</keyword>
<comment type="caution">
    <text evidence="1">The sequence shown here is derived from an EMBL/GenBank/DDBJ whole genome shotgun (WGS) entry which is preliminary data.</text>
</comment>
<proteinExistence type="predicted"/>
<reference evidence="1 2" key="1">
    <citation type="journal article" date="2023" name="ACS Omega">
        <title>Identification of the Neoaspergillic Acid Biosynthesis Gene Cluster by Establishing an In Vitro CRISPR-Ribonucleoprotein Genetic System in Aspergillus melleus.</title>
        <authorList>
            <person name="Yuan B."/>
            <person name="Grau M.F."/>
            <person name="Murata R.M."/>
            <person name="Torok T."/>
            <person name="Venkateswaran K."/>
            <person name="Stajich J.E."/>
            <person name="Wang C.C.C."/>
        </authorList>
    </citation>
    <scope>NUCLEOTIDE SEQUENCE [LARGE SCALE GENOMIC DNA]</scope>
    <source>
        <strain evidence="1 2">IMV 1140</strain>
    </source>
</reference>
<accession>A0ACC3AVB8</accession>
<organism evidence="1 2">
    <name type="scientific">Aspergillus melleus</name>
    <dbReference type="NCBI Taxonomy" id="138277"/>
    <lineage>
        <taxon>Eukaryota</taxon>
        <taxon>Fungi</taxon>
        <taxon>Dikarya</taxon>
        <taxon>Ascomycota</taxon>
        <taxon>Pezizomycotina</taxon>
        <taxon>Eurotiomycetes</taxon>
        <taxon>Eurotiomycetidae</taxon>
        <taxon>Eurotiales</taxon>
        <taxon>Aspergillaceae</taxon>
        <taxon>Aspergillus</taxon>
        <taxon>Aspergillus subgen. Circumdati</taxon>
    </lineage>
</organism>
<dbReference type="Proteomes" id="UP001177260">
    <property type="component" value="Unassembled WGS sequence"/>
</dbReference>
<protein>
    <submittedName>
        <fullName evidence="1">Uncharacterized protein</fullName>
    </submittedName>
</protein>
<dbReference type="EMBL" id="JAOPJF010000060">
    <property type="protein sequence ID" value="KAK1141744.1"/>
    <property type="molecule type" value="Genomic_DNA"/>
</dbReference>
<evidence type="ECO:0000313" key="1">
    <source>
        <dbReference type="EMBL" id="KAK1141744.1"/>
    </source>
</evidence>
<sequence>MSSFELATDLEDLRIHLNLDKIPTLLGHSNGGAIALAYAEMFPERVERLVLLGGQLIGFKGIREKEKEKGEEEEDKKKNAEERRGCQGEDKDATEKDMHWGRRAGNGYEYANDNDNDNQNRNEQKQRHEDGDNQQQSKENIYTNTASNNNILKSPHHDPRSSNARTLKLDKTSDLAFTASVNAMWPLYFSNPAQHVPSLRSAIGDHVMPVWCYEGVYGSDRVFEESGETVRRLGNVKAKTLIIAGAEDRACRVESAEKMRDGIAGKDIG</sequence>
<evidence type="ECO:0000313" key="2">
    <source>
        <dbReference type="Proteomes" id="UP001177260"/>
    </source>
</evidence>